<reference evidence="14" key="1">
    <citation type="submission" date="2015-10" db="EMBL/GenBank/DDBJ databases">
        <title>Metagenome-Assembled Genomes uncover a global brackish microbiome.</title>
        <authorList>
            <person name="Hugerth L.W."/>
            <person name="Larsson J."/>
            <person name="Alneberg J."/>
            <person name="Lindh M.V."/>
            <person name="Legrand C."/>
            <person name="Pinhassi J."/>
            <person name="Andersson A."/>
        </authorList>
    </citation>
    <scope>NUCLEOTIDE SEQUENCE [LARGE SCALE GENOMIC DNA]</scope>
</reference>
<evidence type="ECO:0000256" key="4">
    <source>
        <dbReference type="ARBA" id="ARBA00012030"/>
    </source>
</evidence>
<feature type="active site" description="Proton acceptor" evidence="10">
    <location>
        <position position="56"/>
    </location>
</feature>
<dbReference type="GO" id="GO:0005737">
    <property type="term" value="C:cytoplasm"/>
    <property type="evidence" value="ECO:0007669"/>
    <property type="project" value="UniProtKB-UniRule"/>
</dbReference>
<keyword evidence="7 11" id="KW-0378">Hydrolase</keyword>
<dbReference type="PANTHER" id="PTHR11264:SF0">
    <property type="entry name" value="URACIL-DNA GLYCOSYLASE"/>
    <property type="match status" value="1"/>
</dbReference>
<evidence type="ECO:0000256" key="7">
    <source>
        <dbReference type="ARBA" id="ARBA00022801"/>
    </source>
</evidence>
<evidence type="ECO:0000256" key="11">
    <source>
        <dbReference type="RuleBase" id="RU003780"/>
    </source>
</evidence>
<dbReference type="NCBIfam" id="NF003592">
    <property type="entry name" value="PRK05254.1-5"/>
    <property type="match status" value="1"/>
</dbReference>
<comment type="caution">
    <text evidence="13">The sequence shown here is derived from an EMBL/GenBank/DDBJ whole genome shotgun (WGS) entry which is preliminary data.</text>
</comment>
<evidence type="ECO:0000313" key="13">
    <source>
        <dbReference type="EMBL" id="KRO36834.1"/>
    </source>
</evidence>
<dbReference type="Gene3D" id="3.40.470.10">
    <property type="entry name" value="Uracil-DNA glycosylase-like domain"/>
    <property type="match status" value="1"/>
</dbReference>
<dbReference type="CDD" id="cd10027">
    <property type="entry name" value="UDG-F1-like"/>
    <property type="match status" value="1"/>
</dbReference>
<dbReference type="NCBIfam" id="TIGR00628">
    <property type="entry name" value="ung"/>
    <property type="match status" value="1"/>
</dbReference>
<evidence type="ECO:0000256" key="6">
    <source>
        <dbReference type="ARBA" id="ARBA00022763"/>
    </source>
</evidence>
<dbReference type="NCBIfam" id="NF003588">
    <property type="entry name" value="PRK05254.1-1"/>
    <property type="match status" value="1"/>
</dbReference>
<protein>
    <recommendedName>
        <fullName evidence="5 9">Uracil-DNA glycosylase</fullName>
        <ecNumber evidence="4 9">3.2.2.27</ecNumber>
    </recommendedName>
</protein>
<proteinExistence type="inferred from homology"/>
<evidence type="ECO:0000256" key="8">
    <source>
        <dbReference type="ARBA" id="ARBA00023204"/>
    </source>
</evidence>
<dbReference type="HAMAP" id="MF_00148">
    <property type="entry name" value="UDG"/>
    <property type="match status" value="1"/>
</dbReference>
<dbReference type="PROSITE" id="PS00130">
    <property type="entry name" value="U_DNA_GLYCOSYLASE"/>
    <property type="match status" value="1"/>
</dbReference>
<dbReference type="InterPro" id="IPR036895">
    <property type="entry name" value="Uracil-DNA_glycosylase-like_sf"/>
</dbReference>
<dbReference type="SMART" id="SM00987">
    <property type="entry name" value="UreE_C"/>
    <property type="match status" value="1"/>
</dbReference>
<name>A0A0R2PJB1_9GAMM</name>
<comment type="similarity">
    <text evidence="3 11">Belongs to the uracil-DNA glycosylase (UDG) superfamily. UNG family.</text>
</comment>
<organism evidence="13 14">
    <name type="scientific">SAR86 cluster bacterium BACL1 MAG-120920-bin57</name>
    <dbReference type="NCBI Taxonomy" id="1655571"/>
    <lineage>
        <taxon>Bacteria</taxon>
        <taxon>Pseudomonadati</taxon>
        <taxon>Pseudomonadota</taxon>
        <taxon>Gammaproteobacteria</taxon>
        <taxon>SAR86 cluster</taxon>
    </lineage>
</organism>
<keyword evidence="6 11" id="KW-0227">DNA damage</keyword>
<dbReference type="InterPro" id="IPR005122">
    <property type="entry name" value="Uracil-DNA_glycosylase-like"/>
</dbReference>
<sequence>KALEPSFDRAKLKELGKKIDQLVQQDVIIFPPLKKVFYALELVDFLDVKVLILGQDPYHQSGQANGLAFSVDSGSAVPPSLKNIYIELESDLGFRIPSHGDLTSWSKQGVLLLNSVLTVEEGSANAHKNLGWSIVTDAIISSLSKKGGIVFVLWGKFAQQKTNLIDGQANHILCSPHPSPLSSYRGFFGSKPFSKINSILAQLNQAPINWRID</sequence>
<evidence type="ECO:0000313" key="14">
    <source>
        <dbReference type="Proteomes" id="UP000050874"/>
    </source>
</evidence>
<evidence type="ECO:0000256" key="2">
    <source>
        <dbReference type="ARBA" id="ARBA00002631"/>
    </source>
</evidence>
<evidence type="ECO:0000259" key="12">
    <source>
        <dbReference type="SMART" id="SM00986"/>
    </source>
</evidence>
<dbReference type="Proteomes" id="UP000050874">
    <property type="component" value="Unassembled WGS sequence"/>
</dbReference>
<evidence type="ECO:0000256" key="3">
    <source>
        <dbReference type="ARBA" id="ARBA00008184"/>
    </source>
</evidence>
<dbReference type="InterPro" id="IPR002043">
    <property type="entry name" value="UDG_fam1"/>
</dbReference>
<keyword evidence="8 11" id="KW-0234">DNA repair</keyword>
<dbReference type="EMBL" id="LIAV01000494">
    <property type="protein sequence ID" value="KRO36834.1"/>
    <property type="molecule type" value="Genomic_DNA"/>
</dbReference>
<dbReference type="NCBIfam" id="NF003589">
    <property type="entry name" value="PRK05254.1-2"/>
    <property type="match status" value="1"/>
</dbReference>
<evidence type="ECO:0000256" key="5">
    <source>
        <dbReference type="ARBA" id="ARBA00018429"/>
    </source>
</evidence>
<dbReference type="AlphaFoldDB" id="A0A0R2PJB1"/>
<evidence type="ECO:0000256" key="9">
    <source>
        <dbReference type="NCBIfam" id="TIGR00628"/>
    </source>
</evidence>
<comment type="function">
    <text evidence="2 11">Excises uracil residues from the DNA which can arise as a result of misincorporation of dUMP residues by DNA polymerase or due to deamination of cytosine.</text>
</comment>
<dbReference type="SMART" id="SM00986">
    <property type="entry name" value="UDG"/>
    <property type="match status" value="1"/>
</dbReference>
<dbReference type="Pfam" id="PF03167">
    <property type="entry name" value="UDG"/>
    <property type="match status" value="1"/>
</dbReference>
<evidence type="ECO:0000256" key="10">
    <source>
        <dbReference type="PROSITE-ProRule" id="PRU10072"/>
    </source>
</evidence>
<comment type="catalytic activity">
    <reaction evidence="1 11">
        <text>Hydrolyzes single-stranded DNA or mismatched double-stranded DNA and polynucleotides, releasing free uracil.</text>
        <dbReference type="EC" id="3.2.2.27"/>
    </reaction>
</comment>
<feature type="non-terminal residue" evidence="13">
    <location>
        <position position="1"/>
    </location>
</feature>
<accession>A0A0R2PJB1</accession>
<dbReference type="SUPFAM" id="SSF52141">
    <property type="entry name" value="Uracil-DNA glycosylase-like"/>
    <property type="match status" value="1"/>
</dbReference>
<dbReference type="EC" id="3.2.2.27" evidence="4 9"/>
<dbReference type="GO" id="GO:0097510">
    <property type="term" value="P:base-excision repair, AP site formation via deaminated base removal"/>
    <property type="evidence" value="ECO:0007669"/>
    <property type="project" value="TreeGrafter"/>
</dbReference>
<evidence type="ECO:0000256" key="1">
    <source>
        <dbReference type="ARBA" id="ARBA00001400"/>
    </source>
</evidence>
<dbReference type="PANTHER" id="PTHR11264">
    <property type="entry name" value="URACIL-DNA GLYCOSYLASE"/>
    <property type="match status" value="1"/>
</dbReference>
<dbReference type="GO" id="GO:0004844">
    <property type="term" value="F:uracil DNA N-glycosylase activity"/>
    <property type="evidence" value="ECO:0007669"/>
    <property type="project" value="UniProtKB-UniRule"/>
</dbReference>
<gene>
    <name evidence="13" type="ORF">ABR63_05720</name>
</gene>
<dbReference type="InterPro" id="IPR018085">
    <property type="entry name" value="Ura-DNA_Glyclase_AS"/>
</dbReference>
<feature type="domain" description="Uracil-DNA glycosylase-like" evidence="12">
    <location>
        <begin position="41"/>
        <end position="200"/>
    </location>
</feature>